<sequence>ATTGATGATFSGLPAGVTGSWAANVVTISGTPTASGTFNYTVTTTGGCPPATTTGTITVTPNNTVTAASTAPTLCVNTALTAITHTTTGGTGIGAATGLPAGVTASWAANTITISGSPTATGTFNYTIPLTGGCGLFNATGTITVTPNNTVTAASSSPTLCVNTALTAITHTTTGATGIGAATGLPAGVTAIWAANTITISGSPTATGTFNYTIPLTGGCGVVNATGTITVSELPTANISYGATSYCYDAANTNVTLVGTGPYTGGSFSAIPSGLVINAVTGEISPSTSTAGTYTVRYLVPANGGCSSYFVTTTVTIIPKPVLTYTVTNPMCNGNFLDFNTPPGSTYTWVASNNDLSGFPTSGDQTNINSQLVQLIDPMSTTGSISMIIVPTSNGCTGDPISITILVNPKPRIKTITQDDKVLCSGETLHMDVTGEPSGLTYNWTVYSNNGVIITSGVNSGTTTGAIDLQLTTANPMQQGQIQFQITPIRNGCSGTPVLSDVIIVNPIPGNPIGLPQPAICSGETTNINVSENLLIPNTQLQWQVVASDNVTGYTNGIGLAPISINDILVNSSNVQGFVTYRITSILGECGGGFTDITVLVNPLPKPVLTDGYICVNATTGLTYQGYLLDTQLSDPSFTYDWFLLDTTTNTYEPIAGANASTYLAMVEGNYQVIVTNSITNCYDDASADVIEVFPATAFTATVTEAFTDNPTITITVNPIGTGSLIYALDDGAWQESNVFTGVEAGTHTVLVSDLEGCTNLSIEVIVIDYPKYFTPNGDGIHDTWNIIGLNQADAKLYIFDRYGKLIKQISVTDESKGWDGTYNGAQLPSTDYWFTLDFTENKQQKQFKSHFSLKR</sequence>
<name>A0ABR7J2A4_9FLAO</name>
<dbReference type="Gene3D" id="2.60.40.10">
    <property type="entry name" value="Immunoglobulins"/>
    <property type="match status" value="2"/>
</dbReference>
<dbReference type="InterPro" id="IPR045828">
    <property type="entry name" value="PKD_Bacteroidetes"/>
</dbReference>
<accession>A0ABR7J2A4</accession>
<dbReference type="InterPro" id="IPR013783">
    <property type="entry name" value="Ig-like_fold"/>
</dbReference>
<feature type="domain" description="PKD-like" evidence="1">
    <location>
        <begin position="422"/>
        <end position="507"/>
    </location>
</feature>
<gene>
    <name evidence="2" type="ORF">H8R27_15095</name>
</gene>
<proteinExistence type="predicted"/>
<evidence type="ECO:0000313" key="2">
    <source>
        <dbReference type="EMBL" id="MBC5836215.1"/>
    </source>
</evidence>
<dbReference type="EMBL" id="JACRUN010000013">
    <property type="protein sequence ID" value="MBC5836215.1"/>
    <property type="molecule type" value="Genomic_DNA"/>
</dbReference>
<keyword evidence="3" id="KW-1185">Reference proteome</keyword>
<dbReference type="Proteomes" id="UP000605990">
    <property type="component" value="Unassembled WGS sequence"/>
</dbReference>
<protein>
    <submittedName>
        <fullName evidence="2">T9SS type B sorting domain-containing protein</fullName>
    </submittedName>
</protein>
<reference evidence="2 3" key="1">
    <citation type="submission" date="2020-08" db="EMBL/GenBank/DDBJ databases">
        <title>Description of novel Flavobacterium F-408 isolate.</title>
        <authorList>
            <person name="Saticioglu I.B."/>
            <person name="Duman M."/>
            <person name="Altun S."/>
        </authorList>
    </citation>
    <scope>NUCLEOTIDE SEQUENCE [LARGE SCALE GENOMIC DNA]</scope>
    <source>
        <strain evidence="2 3">F-408</strain>
    </source>
</reference>
<dbReference type="RefSeq" id="WP_187003037.1">
    <property type="nucleotide sequence ID" value="NZ_JACRUN010000013.1"/>
</dbReference>
<dbReference type="InterPro" id="IPR026341">
    <property type="entry name" value="T9SS_type_B"/>
</dbReference>
<evidence type="ECO:0000259" key="1">
    <source>
        <dbReference type="Pfam" id="PF19406"/>
    </source>
</evidence>
<organism evidence="2 3">
    <name type="scientific">Flavobacterium bernardetii</name>
    <dbReference type="NCBI Taxonomy" id="2813823"/>
    <lineage>
        <taxon>Bacteria</taxon>
        <taxon>Pseudomonadati</taxon>
        <taxon>Bacteroidota</taxon>
        <taxon>Flavobacteriia</taxon>
        <taxon>Flavobacteriales</taxon>
        <taxon>Flavobacteriaceae</taxon>
        <taxon>Flavobacterium</taxon>
    </lineage>
</organism>
<comment type="caution">
    <text evidence="2">The sequence shown here is derived from an EMBL/GenBank/DDBJ whole genome shotgun (WGS) entry which is preliminary data.</text>
</comment>
<dbReference type="Pfam" id="PF13585">
    <property type="entry name" value="CHU_C"/>
    <property type="match status" value="1"/>
</dbReference>
<dbReference type="NCBIfam" id="TIGR04131">
    <property type="entry name" value="Bac_Flav_CTERM"/>
    <property type="match status" value="1"/>
</dbReference>
<feature type="domain" description="PKD-like" evidence="1">
    <location>
        <begin position="343"/>
        <end position="411"/>
    </location>
</feature>
<feature type="domain" description="PKD-like" evidence="1">
    <location>
        <begin position="519"/>
        <end position="605"/>
    </location>
</feature>
<feature type="non-terminal residue" evidence="2">
    <location>
        <position position="1"/>
    </location>
</feature>
<dbReference type="Pfam" id="PF19406">
    <property type="entry name" value="PKD_5"/>
    <property type="match status" value="3"/>
</dbReference>
<evidence type="ECO:0000313" key="3">
    <source>
        <dbReference type="Proteomes" id="UP000605990"/>
    </source>
</evidence>